<reference evidence="3 4" key="1">
    <citation type="submission" date="2017-12" db="EMBL/GenBank/DDBJ databases">
        <title>Gene loss provides genomic basis for host adaptation in cereal stripe rust fungi.</title>
        <authorList>
            <person name="Xia C."/>
        </authorList>
    </citation>
    <scope>NUCLEOTIDE SEQUENCE [LARGE SCALE GENOMIC DNA]</scope>
    <source>
        <strain evidence="3 4">93TX-2</strain>
    </source>
</reference>
<evidence type="ECO:0000313" key="3">
    <source>
        <dbReference type="EMBL" id="POW18409.1"/>
    </source>
</evidence>
<proteinExistence type="predicted"/>
<accession>A0A2S4W9I1</accession>
<name>A0A2S4W9I1_9BASI</name>
<comment type="caution">
    <text evidence="3">The sequence shown here is derived from an EMBL/GenBank/DDBJ whole genome shotgun (WGS) entry which is preliminary data.</text>
</comment>
<feature type="signal peptide" evidence="2">
    <location>
        <begin position="1"/>
        <end position="20"/>
    </location>
</feature>
<reference evidence="4" key="2">
    <citation type="journal article" date="2018" name="BMC Genomics">
        <title>Genomic insights into host adaptation between the wheat stripe rust pathogen (Puccinia striiformis f. sp. tritici) and the barley stripe rust pathogen (Puccinia striiformis f. sp. hordei).</title>
        <authorList>
            <person name="Xia C."/>
            <person name="Wang M."/>
            <person name="Yin C."/>
            <person name="Cornejo O.E."/>
            <person name="Hulbert S.H."/>
            <person name="Chen X."/>
        </authorList>
    </citation>
    <scope>NUCLEOTIDE SEQUENCE [LARGE SCALE GENOMIC DNA]</scope>
    <source>
        <strain evidence="4">93TX-2</strain>
    </source>
</reference>
<evidence type="ECO:0000256" key="2">
    <source>
        <dbReference type="SAM" id="SignalP"/>
    </source>
</evidence>
<keyword evidence="2" id="KW-0732">Signal</keyword>
<feature type="compositionally biased region" description="Polar residues" evidence="1">
    <location>
        <begin position="64"/>
        <end position="73"/>
    </location>
</feature>
<dbReference type="VEuPathDB" id="FungiDB:PSHT_05874"/>
<dbReference type="VEuPathDB" id="FungiDB:PSTT_01301"/>
<evidence type="ECO:0000256" key="1">
    <source>
        <dbReference type="SAM" id="MobiDB-lite"/>
    </source>
</evidence>
<feature type="region of interest" description="Disordered" evidence="1">
    <location>
        <begin position="36"/>
        <end position="73"/>
    </location>
</feature>
<sequence length="73" mass="8011">MTSMWILVVCFLAYMSAVRATFRLSGSYGSPKRLMSVGGHRSKAVQPLRDVTSNRERSAGQVISGPQDSNTFD</sequence>
<organism evidence="3 4">
    <name type="scientific">Puccinia striiformis</name>
    <dbReference type="NCBI Taxonomy" id="27350"/>
    <lineage>
        <taxon>Eukaryota</taxon>
        <taxon>Fungi</taxon>
        <taxon>Dikarya</taxon>
        <taxon>Basidiomycota</taxon>
        <taxon>Pucciniomycotina</taxon>
        <taxon>Pucciniomycetes</taxon>
        <taxon>Pucciniales</taxon>
        <taxon>Pucciniaceae</taxon>
        <taxon>Puccinia</taxon>
    </lineage>
</organism>
<evidence type="ECO:0000313" key="4">
    <source>
        <dbReference type="Proteomes" id="UP000238274"/>
    </source>
</evidence>
<protein>
    <recommendedName>
        <fullName evidence="5">Secreted protein</fullName>
    </recommendedName>
</protein>
<feature type="chain" id="PRO_5015602474" description="Secreted protein" evidence="2">
    <location>
        <begin position="21"/>
        <end position="73"/>
    </location>
</feature>
<evidence type="ECO:0008006" key="5">
    <source>
        <dbReference type="Google" id="ProtNLM"/>
    </source>
</evidence>
<dbReference type="Proteomes" id="UP000238274">
    <property type="component" value="Unassembled WGS sequence"/>
</dbReference>
<keyword evidence="4" id="KW-1185">Reference proteome</keyword>
<dbReference type="EMBL" id="PKSM01000066">
    <property type="protein sequence ID" value="POW18409.1"/>
    <property type="molecule type" value="Genomic_DNA"/>
</dbReference>
<dbReference type="AlphaFoldDB" id="A0A2S4W9I1"/>
<gene>
    <name evidence="3" type="ORF">PSHT_05874</name>
</gene>
<reference evidence="4" key="3">
    <citation type="journal article" date="2018" name="Mol. Plant Microbe Interact.">
        <title>Genome sequence resources for the wheat stripe rust pathogen (Puccinia striiformis f. sp. tritici) and the barley stripe rust pathogen (Puccinia striiformis f. sp. hordei).</title>
        <authorList>
            <person name="Xia C."/>
            <person name="Wang M."/>
            <person name="Yin C."/>
            <person name="Cornejo O.E."/>
            <person name="Hulbert S.H."/>
            <person name="Chen X."/>
        </authorList>
    </citation>
    <scope>NUCLEOTIDE SEQUENCE [LARGE SCALE GENOMIC DNA]</scope>
    <source>
        <strain evidence="4">93TX-2</strain>
    </source>
</reference>